<comment type="caution">
    <text evidence="1">The sequence shown here is derived from an EMBL/GenBank/DDBJ whole genome shotgun (WGS) entry which is preliminary data.</text>
</comment>
<keyword evidence="2" id="KW-1185">Reference proteome</keyword>
<proteinExistence type="predicted"/>
<dbReference type="Proteomes" id="UP001500301">
    <property type="component" value="Unassembled WGS sequence"/>
</dbReference>
<gene>
    <name evidence="1" type="ORF">GCM10022263_39480</name>
</gene>
<accession>A0ABP6WBT4</accession>
<dbReference type="EMBL" id="BAABBB010000024">
    <property type="protein sequence ID" value="GAA3548547.1"/>
    <property type="molecule type" value="Genomic_DNA"/>
</dbReference>
<sequence>MDNGGRERRTRRQVGVLGAAALAVAGVVASVQLLGHGGSEPSPAPAPPPHEATVGVPYWSAGAVHVGEQRIATEHRTLRYAGGTTLVGTSPVTGRSQWFLVDGTALVPVVDTPYPTAATVSPDGAVVALVGQVAEDRRELTLWDVAQRRPVAATDVAVRVECCDKSGELSVLGIDLDHRVLYVDRRTMLWTPGRAPVEVTGAPTGSFVAGSQQWPRGATHQQSGTLSGVFGTVAPDGVFQRQGVVASDQVGLWSPDGASFVSPDGHRMMAEGVDGRPSVDLPVPPGGRWTLVAWESPTTVLLDRSGPQDDDSGLHRVTGLARCDVEAMSCTELEPPATPLVWPVVGLW</sequence>
<protein>
    <recommendedName>
        <fullName evidence="3">WD40 repeat domain-containing protein</fullName>
    </recommendedName>
</protein>
<reference evidence="2" key="1">
    <citation type="journal article" date="2019" name="Int. J. Syst. Evol. Microbiol.">
        <title>The Global Catalogue of Microorganisms (GCM) 10K type strain sequencing project: providing services to taxonomists for standard genome sequencing and annotation.</title>
        <authorList>
            <consortium name="The Broad Institute Genomics Platform"/>
            <consortium name="The Broad Institute Genome Sequencing Center for Infectious Disease"/>
            <person name="Wu L."/>
            <person name="Ma J."/>
        </authorList>
    </citation>
    <scope>NUCLEOTIDE SEQUENCE [LARGE SCALE GENOMIC DNA]</scope>
    <source>
        <strain evidence="2">JCM 17460</strain>
    </source>
</reference>
<organism evidence="1 2">
    <name type="scientific">Nocardioides daeguensis</name>
    <dbReference type="NCBI Taxonomy" id="908359"/>
    <lineage>
        <taxon>Bacteria</taxon>
        <taxon>Bacillati</taxon>
        <taxon>Actinomycetota</taxon>
        <taxon>Actinomycetes</taxon>
        <taxon>Propionibacteriales</taxon>
        <taxon>Nocardioidaceae</taxon>
        <taxon>Nocardioides</taxon>
    </lineage>
</organism>
<name>A0ABP6WBT4_9ACTN</name>
<evidence type="ECO:0000313" key="2">
    <source>
        <dbReference type="Proteomes" id="UP001500301"/>
    </source>
</evidence>
<evidence type="ECO:0008006" key="3">
    <source>
        <dbReference type="Google" id="ProtNLM"/>
    </source>
</evidence>
<evidence type="ECO:0000313" key="1">
    <source>
        <dbReference type="EMBL" id="GAA3548547.1"/>
    </source>
</evidence>
<dbReference type="RefSeq" id="WP_218236477.1">
    <property type="nucleotide sequence ID" value="NZ_BAABBB010000024.1"/>
</dbReference>